<reference evidence="1 2" key="1">
    <citation type="submission" date="2016-10" db="EMBL/GenBank/DDBJ databases">
        <authorList>
            <person name="de Groot N.N."/>
        </authorList>
    </citation>
    <scope>NUCLEOTIDE SEQUENCE [LARGE SCALE GENOMIC DNA]</scope>
    <source>
        <strain evidence="1 2">DSM 26915</strain>
    </source>
</reference>
<dbReference type="Proteomes" id="UP000236752">
    <property type="component" value="Unassembled WGS sequence"/>
</dbReference>
<dbReference type="GO" id="GO:0000160">
    <property type="term" value="P:phosphorelay signal transduction system"/>
    <property type="evidence" value="ECO:0007669"/>
    <property type="project" value="InterPro"/>
</dbReference>
<name>A0A1H6BXT2_9RHOB</name>
<proteinExistence type="predicted"/>
<organism evidence="1 2">
    <name type="scientific">Thalassococcus halodurans</name>
    <dbReference type="NCBI Taxonomy" id="373675"/>
    <lineage>
        <taxon>Bacteria</taxon>
        <taxon>Pseudomonadati</taxon>
        <taxon>Pseudomonadota</taxon>
        <taxon>Alphaproteobacteria</taxon>
        <taxon>Rhodobacterales</taxon>
        <taxon>Roseobacteraceae</taxon>
        <taxon>Thalassococcus</taxon>
    </lineage>
</organism>
<keyword evidence="2" id="KW-1185">Reference proteome</keyword>
<dbReference type="AlphaFoldDB" id="A0A1H6BXT2"/>
<gene>
    <name evidence="1" type="ORF">SAMN04488045_3863</name>
</gene>
<protein>
    <submittedName>
        <fullName evidence="1">Uncharacterized protein</fullName>
    </submittedName>
</protein>
<dbReference type="OrthoDB" id="7873775at2"/>
<dbReference type="InterPro" id="IPR036641">
    <property type="entry name" value="HPT_dom_sf"/>
</dbReference>
<dbReference type="SUPFAM" id="SSF47226">
    <property type="entry name" value="Histidine-containing phosphotransfer domain, HPT domain"/>
    <property type="match status" value="1"/>
</dbReference>
<evidence type="ECO:0000313" key="1">
    <source>
        <dbReference type="EMBL" id="SEG65463.1"/>
    </source>
</evidence>
<sequence length="126" mass="14072">MAGVTHLVPRTVVHVDTDRLKKLYGDRSARDTEELLCRSMEDIALRLSRVDQLWRAGNMKGTHCEVQMLIHLASQTGLSDLGKVAQNLQGLLDGHDYVATASVLARLVRLGEMSLYALWDRADPVF</sequence>
<dbReference type="EMBL" id="FNUZ01000010">
    <property type="protein sequence ID" value="SEG65463.1"/>
    <property type="molecule type" value="Genomic_DNA"/>
</dbReference>
<accession>A0A1H6BXT2</accession>
<dbReference type="RefSeq" id="WP_146064567.1">
    <property type="nucleotide sequence ID" value="NZ_FNUZ01000010.1"/>
</dbReference>
<evidence type="ECO:0000313" key="2">
    <source>
        <dbReference type="Proteomes" id="UP000236752"/>
    </source>
</evidence>